<protein>
    <submittedName>
        <fullName evidence="1">Uncharacterized protein</fullName>
    </submittedName>
</protein>
<organism evidence="1 2">
    <name type="scientific">Folsomia candida</name>
    <name type="common">Springtail</name>
    <dbReference type="NCBI Taxonomy" id="158441"/>
    <lineage>
        <taxon>Eukaryota</taxon>
        <taxon>Metazoa</taxon>
        <taxon>Ecdysozoa</taxon>
        <taxon>Arthropoda</taxon>
        <taxon>Hexapoda</taxon>
        <taxon>Collembola</taxon>
        <taxon>Entomobryomorpha</taxon>
        <taxon>Isotomoidea</taxon>
        <taxon>Isotomidae</taxon>
        <taxon>Proisotominae</taxon>
        <taxon>Folsomia</taxon>
    </lineage>
</organism>
<reference evidence="1 2" key="1">
    <citation type="submission" date="2015-12" db="EMBL/GenBank/DDBJ databases">
        <title>The genome of Folsomia candida.</title>
        <authorList>
            <person name="Faddeeva A."/>
            <person name="Derks M.F."/>
            <person name="Anvar Y."/>
            <person name="Smit S."/>
            <person name="Van Straalen N."/>
            <person name="Roelofs D."/>
        </authorList>
    </citation>
    <scope>NUCLEOTIDE SEQUENCE [LARGE SCALE GENOMIC DNA]</scope>
    <source>
        <strain evidence="1 2">VU population</strain>
        <tissue evidence="1">Whole body</tissue>
    </source>
</reference>
<evidence type="ECO:0000313" key="2">
    <source>
        <dbReference type="Proteomes" id="UP000198287"/>
    </source>
</evidence>
<accession>A0A226D1T6</accession>
<dbReference type="AlphaFoldDB" id="A0A226D1T6"/>
<dbReference type="EMBL" id="LNIX01000041">
    <property type="protein sequence ID" value="OXA39133.1"/>
    <property type="molecule type" value="Genomic_DNA"/>
</dbReference>
<gene>
    <name evidence="1" type="ORF">Fcan01_26209</name>
</gene>
<name>A0A226D1T6_FOLCA</name>
<dbReference type="Proteomes" id="UP000198287">
    <property type="component" value="Unassembled WGS sequence"/>
</dbReference>
<proteinExistence type="predicted"/>
<evidence type="ECO:0000313" key="1">
    <source>
        <dbReference type="EMBL" id="OXA39133.1"/>
    </source>
</evidence>
<comment type="caution">
    <text evidence="1">The sequence shown here is derived from an EMBL/GenBank/DDBJ whole genome shotgun (WGS) entry which is preliminary data.</text>
</comment>
<keyword evidence="2" id="KW-1185">Reference proteome</keyword>
<sequence>MDISTDNLTRISRSSWEDVRGANTGSGGGSVGANSFLTSPSVINLSLVRSSNNVSEDRSLGASSVSDILPDNAVDKIDGLMVVGEDWSIIEIDGLVQVKQFPKVHDRKISYFKGLEEILNPCDRIYEMDFIMIDNCEMSMLWPSRSNRTVVGTEIRYNLMVSAVHDIIRKTVVLTSSKSSVDMKMRTDKHIVIYEKDWMDLAPLVADRLNNLTSLEQELLPDCRKTFFLVKKVGQDRDVMTHNLYRYPLVNVQRAAMIAVHVATDITVPESIVWWNESVGKTINLRPKKSFNVGLLCGCNNYKFEIPPNIYHVHHMQFYTRLFHQVHRDNNK</sequence>